<proteinExistence type="predicted"/>
<evidence type="ECO:0000256" key="1">
    <source>
        <dbReference type="SAM" id="SignalP"/>
    </source>
</evidence>
<sequence>MYEFTRDWLWLLNLYLTRLTLPCNLNKICGNNTKLMFVGSHE</sequence>
<reference evidence="2" key="2">
    <citation type="journal article" date="2015" name="Data Brief">
        <title>Shoot transcriptome of the giant reed, Arundo donax.</title>
        <authorList>
            <person name="Barrero R.A."/>
            <person name="Guerrero F.D."/>
            <person name="Moolhuijzen P."/>
            <person name="Goolsby J.A."/>
            <person name="Tidwell J."/>
            <person name="Bellgard S.E."/>
            <person name="Bellgard M.I."/>
        </authorList>
    </citation>
    <scope>NUCLEOTIDE SEQUENCE</scope>
    <source>
        <tissue evidence="2">Shoot tissue taken approximately 20 cm above the soil surface</tissue>
    </source>
</reference>
<name>A0A0A9GNR1_ARUDO</name>
<keyword evidence="1" id="KW-0732">Signal</keyword>
<dbReference type="EMBL" id="GBRH01171111">
    <property type="protein sequence ID" value="JAE26785.1"/>
    <property type="molecule type" value="Transcribed_RNA"/>
</dbReference>
<reference evidence="2" key="1">
    <citation type="submission" date="2014-09" db="EMBL/GenBank/DDBJ databases">
        <authorList>
            <person name="Magalhaes I.L.F."/>
            <person name="Oliveira U."/>
            <person name="Santos F.R."/>
            <person name="Vidigal T.H.D.A."/>
            <person name="Brescovit A.D."/>
            <person name="Santos A.J."/>
        </authorList>
    </citation>
    <scope>NUCLEOTIDE SEQUENCE</scope>
    <source>
        <tissue evidence="2">Shoot tissue taken approximately 20 cm above the soil surface</tissue>
    </source>
</reference>
<evidence type="ECO:0000313" key="2">
    <source>
        <dbReference type="EMBL" id="JAE26785.1"/>
    </source>
</evidence>
<dbReference type="AlphaFoldDB" id="A0A0A9GNR1"/>
<feature type="chain" id="PRO_5002062670" evidence="1">
    <location>
        <begin position="23"/>
        <end position="42"/>
    </location>
</feature>
<protein>
    <submittedName>
        <fullName evidence="2">Uncharacterized protein</fullName>
    </submittedName>
</protein>
<feature type="signal peptide" evidence="1">
    <location>
        <begin position="1"/>
        <end position="22"/>
    </location>
</feature>
<accession>A0A0A9GNR1</accession>
<organism evidence="2">
    <name type="scientific">Arundo donax</name>
    <name type="common">Giant reed</name>
    <name type="synonym">Donax arundinaceus</name>
    <dbReference type="NCBI Taxonomy" id="35708"/>
    <lineage>
        <taxon>Eukaryota</taxon>
        <taxon>Viridiplantae</taxon>
        <taxon>Streptophyta</taxon>
        <taxon>Embryophyta</taxon>
        <taxon>Tracheophyta</taxon>
        <taxon>Spermatophyta</taxon>
        <taxon>Magnoliopsida</taxon>
        <taxon>Liliopsida</taxon>
        <taxon>Poales</taxon>
        <taxon>Poaceae</taxon>
        <taxon>PACMAD clade</taxon>
        <taxon>Arundinoideae</taxon>
        <taxon>Arundineae</taxon>
        <taxon>Arundo</taxon>
    </lineage>
</organism>